<comment type="caution">
    <text evidence="4">The sequence shown here is derived from an EMBL/GenBank/DDBJ whole genome shotgun (WGS) entry which is preliminary data.</text>
</comment>
<dbReference type="InterPro" id="IPR002645">
    <property type="entry name" value="STAS_dom"/>
</dbReference>
<dbReference type="PANTHER" id="PTHR33495">
    <property type="entry name" value="ANTI-SIGMA FACTOR ANTAGONIST TM_1081-RELATED-RELATED"/>
    <property type="match status" value="1"/>
</dbReference>
<evidence type="ECO:0000256" key="1">
    <source>
        <dbReference type="ARBA" id="ARBA00009013"/>
    </source>
</evidence>
<dbReference type="SUPFAM" id="SSF52091">
    <property type="entry name" value="SpoIIaa-like"/>
    <property type="match status" value="1"/>
</dbReference>
<organism evidence="4 5">
    <name type="scientific">Saccharothrix saharensis</name>
    <dbReference type="NCBI Taxonomy" id="571190"/>
    <lineage>
        <taxon>Bacteria</taxon>
        <taxon>Bacillati</taxon>
        <taxon>Actinomycetota</taxon>
        <taxon>Actinomycetes</taxon>
        <taxon>Pseudonocardiales</taxon>
        <taxon>Pseudonocardiaceae</taxon>
        <taxon>Saccharothrix</taxon>
    </lineage>
</organism>
<dbReference type="Gene3D" id="3.30.750.24">
    <property type="entry name" value="STAS domain"/>
    <property type="match status" value="1"/>
</dbReference>
<name>A0A543JKC7_9PSEU</name>
<evidence type="ECO:0000256" key="2">
    <source>
        <dbReference type="RuleBase" id="RU003749"/>
    </source>
</evidence>
<feature type="domain" description="STAS" evidence="3">
    <location>
        <begin position="9"/>
        <end position="118"/>
    </location>
</feature>
<dbReference type="InterPro" id="IPR003658">
    <property type="entry name" value="Anti-sigma_ant"/>
</dbReference>
<dbReference type="RefSeq" id="WP_141981015.1">
    <property type="nucleotide sequence ID" value="NZ_VFPP01000001.1"/>
</dbReference>
<dbReference type="CDD" id="cd07043">
    <property type="entry name" value="STAS_anti-anti-sigma_factors"/>
    <property type="match status" value="1"/>
</dbReference>
<dbReference type="Proteomes" id="UP000316628">
    <property type="component" value="Unassembled WGS sequence"/>
</dbReference>
<evidence type="ECO:0000313" key="4">
    <source>
        <dbReference type="EMBL" id="TQM83234.1"/>
    </source>
</evidence>
<dbReference type="PROSITE" id="PS50801">
    <property type="entry name" value="STAS"/>
    <property type="match status" value="1"/>
</dbReference>
<dbReference type="GO" id="GO:0043856">
    <property type="term" value="F:anti-sigma factor antagonist activity"/>
    <property type="evidence" value="ECO:0007669"/>
    <property type="project" value="InterPro"/>
</dbReference>
<dbReference type="EMBL" id="VFPP01000001">
    <property type="protein sequence ID" value="TQM83234.1"/>
    <property type="molecule type" value="Genomic_DNA"/>
</dbReference>
<reference evidence="4 5" key="1">
    <citation type="submission" date="2019-06" db="EMBL/GenBank/DDBJ databases">
        <title>Sequencing the genomes of 1000 actinobacteria strains.</title>
        <authorList>
            <person name="Klenk H.-P."/>
        </authorList>
    </citation>
    <scope>NUCLEOTIDE SEQUENCE [LARGE SCALE GENOMIC DNA]</scope>
    <source>
        <strain evidence="4 5">DSM 45456</strain>
    </source>
</reference>
<sequence length="135" mass="14135">MGEDSAAAASAQAVTVDGVPVLRVVGELDMTALDTVRAELLIWLDSAPEQVVIDLTGVTFMGSSGLALLIEAAAHADRCGVRFVLAAGHREVLRPIQVTNLDEVFDLYPDVAQAVAAVTTTTPQPSPVEVEPQDV</sequence>
<dbReference type="PANTHER" id="PTHR33495:SF2">
    <property type="entry name" value="ANTI-SIGMA FACTOR ANTAGONIST TM_1081-RELATED"/>
    <property type="match status" value="1"/>
</dbReference>
<evidence type="ECO:0000313" key="5">
    <source>
        <dbReference type="Proteomes" id="UP000316628"/>
    </source>
</evidence>
<protein>
    <recommendedName>
        <fullName evidence="2">Anti-sigma factor antagonist</fullName>
    </recommendedName>
</protein>
<gene>
    <name evidence="4" type="ORF">FHX81_5652</name>
</gene>
<proteinExistence type="inferred from homology"/>
<accession>A0A543JKC7</accession>
<dbReference type="OrthoDB" id="3577449at2"/>
<comment type="similarity">
    <text evidence="1 2">Belongs to the anti-sigma-factor antagonist family.</text>
</comment>
<keyword evidence="5" id="KW-1185">Reference proteome</keyword>
<dbReference type="NCBIfam" id="TIGR00377">
    <property type="entry name" value="ant_ant_sig"/>
    <property type="match status" value="1"/>
</dbReference>
<dbReference type="AlphaFoldDB" id="A0A543JKC7"/>
<dbReference type="Pfam" id="PF01740">
    <property type="entry name" value="STAS"/>
    <property type="match status" value="1"/>
</dbReference>
<dbReference type="InterPro" id="IPR036513">
    <property type="entry name" value="STAS_dom_sf"/>
</dbReference>
<evidence type="ECO:0000259" key="3">
    <source>
        <dbReference type="PROSITE" id="PS50801"/>
    </source>
</evidence>